<dbReference type="STRING" id="112413.SAMN05421854_111236"/>
<organism evidence="3 4">
    <name type="scientific">Amycolatopsis rubida</name>
    <dbReference type="NCBI Taxonomy" id="112413"/>
    <lineage>
        <taxon>Bacteria</taxon>
        <taxon>Bacillati</taxon>
        <taxon>Actinomycetota</taxon>
        <taxon>Actinomycetes</taxon>
        <taxon>Pseudonocardiales</taxon>
        <taxon>Pseudonocardiaceae</taxon>
        <taxon>Amycolatopsis</taxon>
    </lineage>
</organism>
<protein>
    <recommendedName>
        <fullName evidence="2">DUF1707 domain-containing protein</fullName>
    </recommendedName>
</protein>
<sequence>MDDKIPARLRASDGDRERVAETIQAAGSEGRLTLEEVEERLRAVYAVRYTDELGELTSDLPRPEPVRPRGGGWPLTRAALREHPALRIHLGIVAVLATLLIVRWAIGGALFFWPAMPLFWLFISLVLHARVRAFRRRPGAPVPY</sequence>
<dbReference type="AlphaFoldDB" id="A0A1I5Y5S3"/>
<feature type="domain" description="DUF1707" evidence="2">
    <location>
        <begin position="9"/>
        <end position="61"/>
    </location>
</feature>
<feature type="transmembrane region" description="Helical" evidence="1">
    <location>
        <begin position="111"/>
        <end position="129"/>
    </location>
</feature>
<evidence type="ECO:0000256" key="1">
    <source>
        <dbReference type="SAM" id="Phobius"/>
    </source>
</evidence>
<dbReference type="RefSeq" id="WP_093575925.1">
    <property type="nucleotide sequence ID" value="NZ_FOWC01000011.1"/>
</dbReference>
<dbReference type="OrthoDB" id="3625082at2"/>
<reference evidence="3 4" key="1">
    <citation type="submission" date="2016-10" db="EMBL/GenBank/DDBJ databases">
        <authorList>
            <person name="de Groot N.N."/>
        </authorList>
    </citation>
    <scope>NUCLEOTIDE SEQUENCE [LARGE SCALE GENOMIC DNA]</scope>
    <source>
        <strain evidence="3 4">DSM 44637</strain>
    </source>
</reference>
<keyword evidence="1" id="KW-1133">Transmembrane helix</keyword>
<name>A0A1I5Y5S3_9PSEU</name>
<keyword evidence="1" id="KW-0472">Membrane</keyword>
<accession>A0A1I5Y5S3</accession>
<feature type="transmembrane region" description="Helical" evidence="1">
    <location>
        <begin position="85"/>
        <end position="105"/>
    </location>
</feature>
<dbReference type="InterPro" id="IPR012551">
    <property type="entry name" value="DUF1707_SHOCT-like"/>
</dbReference>
<dbReference type="Proteomes" id="UP000199137">
    <property type="component" value="Unassembled WGS sequence"/>
</dbReference>
<keyword evidence="1" id="KW-0812">Transmembrane</keyword>
<gene>
    <name evidence="3" type="ORF">SAMN05421854_111236</name>
</gene>
<evidence type="ECO:0000259" key="2">
    <source>
        <dbReference type="Pfam" id="PF08044"/>
    </source>
</evidence>
<dbReference type="EMBL" id="FOWC01000011">
    <property type="protein sequence ID" value="SFQ39565.1"/>
    <property type="molecule type" value="Genomic_DNA"/>
</dbReference>
<dbReference type="Pfam" id="PF08044">
    <property type="entry name" value="DUF1707"/>
    <property type="match status" value="1"/>
</dbReference>
<evidence type="ECO:0000313" key="4">
    <source>
        <dbReference type="Proteomes" id="UP000199137"/>
    </source>
</evidence>
<evidence type="ECO:0000313" key="3">
    <source>
        <dbReference type="EMBL" id="SFQ39565.1"/>
    </source>
</evidence>
<proteinExistence type="predicted"/>